<keyword evidence="2" id="KW-1185">Reference proteome</keyword>
<gene>
    <name evidence="1" type="ORF">CY34DRAFT_374736</name>
</gene>
<protein>
    <submittedName>
        <fullName evidence="1">Uncharacterized protein</fullName>
    </submittedName>
</protein>
<dbReference type="HOGENOM" id="CLU_1797727_0_0_1"/>
<dbReference type="AlphaFoldDB" id="A0A0D0AA90"/>
<reference evidence="2" key="2">
    <citation type="submission" date="2015-01" db="EMBL/GenBank/DDBJ databases">
        <title>Evolutionary Origins and Diversification of the Mycorrhizal Mutualists.</title>
        <authorList>
            <consortium name="DOE Joint Genome Institute"/>
            <consortium name="Mycorrhizal Genomics Consortium"/>
            <person name="Kohler A."/>
            <person name="Kuo A."/>
            <person name="Nagy L.G."/>
            <person name="Floudas D."/>
            <person name="Copeland A."/>
            <person name="Barry K.W."/>
            <person name="Cichocki N."/>
            <person name="Veneault-Fourrey C."/>
            <person name="LaButti K."/>
            <person name="Lindquist E.A."/>
            <person name="Lipzen A."/>
            <person name="Lundell T."/>
            <person name="Morin E."/>
            <person name="Murat C."/>
            <person name="Riley R."/>
            <person name="Ohm R."/>
            <person name="Sun H."/>
            <person name="Tunlid A."/>
            <person name="Henrissat B."/>
            <person name="Grigoriev I.V."/>
            <person name="Hibbett D.S."/>
            <person name="Martin F."/>
        </authorList>
    </citation>
    <scope>NUCLEOTIDE SEQUENCE [LARGE SCALE GENOMIC DNA]</scope>
    <source>
        <strain evidence="2">UH-Slu-Lm8-n1</strain>
    </source>
</reference>
<accession>A0A0D0AA90</accession>
<dbReference type="Proteomes" id="UP000054485">
    <property type="component" value="Unassembled WGS sequence"/>
</dbReference>
<organism evidence="1 2">
    <name type="scientific">Suillus luteus UH-Slu-Lm8-n1</name>
    <dbReference type="NCBI Taxonomy" id="930992"/>
    <lineage>
        <taxon>Eukaryota</taxon>
        <taxon>Fungi</taxon>
        <taxon>Dikarya</taxon>
        <taxon>Basidiomycota</taxon>
        <taxon>Agaricomycotina</taxon>
        <taxon>Agaricomycetes</taxon>
        <taxon>Agaricomycetidae</taxon>
        <taxon>Boletales</taxon>
        <taxon>Suillineae</taxon>
        <taxon>Suillaceae</taxon>
        <taxon>Suillus</taxon>
    </lineage>
</organism>
<sequence>MVKLVKQPCVVPYSTSTENVVNKACRRYRRNASGQRLRLLIRSTRTNRSDGIDKLTCARCSGTWGLKAPIYLEEHLVKCLERMAHMYWLTGRVCCSRVQIANVNIIPVSASASSGWNEHDATRVSSVELAISLLRQGDSDHKQR</sequence>
<evidence type="ECO:0000313" key="2">
    <source>
        <dbReference type="Proteomes" id="UP000054485"/>
    </source>
</evidence>
<reference evidence="1 2" key="1">
    <citation type="submission" date="2014-04" db="EMBL/GenBank/DDBJ databases">
        <authorList>
            <consortium name="DOE Joint Genome Institute"/>
            <person name="Kuo A."/>
            <person name="Ruytinx J."/>
            <person name="Rineau F."/>
            <person name="Colpaert J."/>
            <person name="Kohler A."/>
            <person name="Nagy L.G."/>
            <person name="Floudas D."/>
            <person name="Copeland A."/>
            <person name="Barry K.W."/>
            <person name="Cichocki N."/>
            <person name="Veneault-Fourrey C."/>
            <person name="LaButti K."/>
            <person name="Lindquist E.A."/>
            <person name="Lipzen A."/>
            <person name="Lundell T."/>
            <person name="Morin E."/>
            <person name="Murat C."/>
            <person name="Sun H."/>
            <person name="Tunlid A."/>
            <person name="Henrissat B."/>
            <person name="Grigoriev I.V."/>
            <person name="Hibbett D.S."/>
            <person name="Martin F."/>
            <person name="Nordberg H.P."/>
            <person name="Cantor M.N."/>
            <person name="Hua S.X."/>
        </authorList>
    </citation>
    <scope>NUCLEOTIDE SEQUENCE [LARGE SCALE GENOMIC DNA]</scope>
    <source>
        <strain evidence="1 2">UH-Slu-Lm8-n1</strain>
    </source>
</reference>
<dbReference type="OrthoDB" id="10658170at2759"/>
<evidence type="ECO:0000313" key="1">
    <source>
        <dbReference type="EMBL" id="KIK38706.1"/>
    </source>
</evidence>
<dbReference type="EMBL" id="KN835378">
    <property type="protein sequence ID" value="KIK38706.1"/>
    <property type="molecule type" value="Genomic_DNA"/>
</dbReference>
<proteinExistence type="predicted"/>
<name>A0A0D0AA90_9AGAM</name>
<dbReference type="InParanoid" id="A0A0D0AA90"/>